<proteinExistence type="predicted"/>
<sequence>MLTKRDFVARYAAGEFGNASPTWDNYAAYRCAGYAGLIHIRNRVVGAETWYNVTQQESGAKWIEATSKFDRSLLYISAMAPTEKTIFQGEVQRGIWGLDLTYTFVVKPMRDALADQCLSAYGLVAKTLLSRFLCLNSYEWLEHLLDTYQDHVVEFSTYSVQWGTVPGFNTVFWEVRLY</sequence>
<name>A0A0F9SUQ3_9ZZZZ</name>
<comment type="caution">
    <text evidence="1">The sequence shown here is derived from an EMBL/GenBank/DDBJ whole genome shotgun (WGS) entry which is preliminary data.</text>
</comment>
<evidence type="ECO:0000313" key="1">
    <source>
        <dbReference type="EMBL" id="KKN70624.1"/>
    </source>
</evidence>
<protein>
    <submittedName>
        <fullName evidence="1">Uncharacterized protein</fullName>
    </submittedName>
</protein>
<accession>A0A0F9SUQ3</accession>
<reference evidence="1" key="1">
    <citation type="journal article" date="2015" name="Nature">
        <title>Complex archaea that bridge the gap between prokaryotes and eukaryotes.</title>
        <authorList>
            <person name="Spang A."/>
            <person name="Saw J.H."/>
            <person name="Jorgensen S.L."/>
            <person name="Zaremba-Niedzwiedzka K."/>
            <person name="Martijn J."/>
            <person name="Lind A.E."/>
            <person name="van Eijk R."/>
            <person name="Schleper C."/>
            <person name="Guy L."/>
            <person name="Ettema T.J."/>
        </authorList>
    </citation>
    <scope>NUCLEOTIDE SEQUENCE</scope>
</reference>
<organism evidence="1">
    <name type="scientific">marine sediment metagenome</name>
    <dbReference type="NCBI Taxonomy" id="412755"/>
    <lineage>
        <taxon>unclassified sequences</taxon>
        <taxon>metagenomes</taxon>
        <taxon>ecological metagenomes</taxon>
    </lineage>
</organism>
<dbReference type="EMBL" id="LAZR01000400">
    <property type="protein sequence ID" value="KKN70624.1"/>
    <property type="molecule type" value="Genomic_DNA"/>
</dbReference>
<gene>
    <name evidence="1" type="ORF">LCGC14_0428970</name>
</gene>
<dbReference type="AlphaFoldDB" id="A0A0F9SUQ3"/>